<evidence type="ECO:0000313" key="2">
    <source>
        <dbReference type="Proteomes" id="UP001305174"/>
    </source>
</evidence>
<keyword evidence="2" id="KW-1185">Reference proteome</keyword>
<name>A0AAX4G7J9_9CAUD</name>
<evidence type="ECO:0000313" key="1">
    <source>
        <dbReference type="EMBL" id="WOZ57418.1"/>
    </source>
</evidence>
<proteinExistence type="predicted"/>
<reference evidence="2" key="1">
    <citation type="submission" date="2024-05" db="EMBL/GenBank/DDBJ databases">
        <authorList>
            <person name="Tikunov A.Y."/>
            <person name="Morozova V.V."/>
            <person name="Kozlova Y.N."/>
            <person name="Tikunova N.V."/>
            <person name="Babkin I.V."/>
        </authorList>
    </citation>
    <scope>NUCLEOTIDE SEQUENCE [LARGE SCALE GENOMIC DNA]</scope>
</reference>
<organism evidence="1 2">
    <name type="scientific">Pseudomonas phage vB_PseuGesM_254</name>
    <dbReference type="NCBI Taxonomy" id="3092638"/>
    <lineage>
        <taxon>Viruses</taxon>
        <taxon>Duplodnaviria</taxon>
        <taxon>Heunggongvirae</taxon>
        <taxon>Uroviricota</taxon>
        <taxon>Caudoviricetes</taxon>
        <taxon>Vandenendeviridae</taxon>
        <taxon>Chemalvirus</taxon>
        <taxon>Chemalvirus PseuGes254</taxon>
    </lineage>
</organism>
<accession>A0AAX4G7J9</accession>
<dbReference type="Proteomes" id="UP001305174">
    <property type="component" value="Segment"/>
</dbReference>
<dbReference type="EMBL" id="OR575930">
    <property type="protein sequence ID" value="WOZ57418.1"/>
    <property type="molecule type" value="Genomic_DNA"/>
</dbReference>
<sequence length="72" mass="8408">MKPTVSNAKTMIKVYDWSISQLSDVALHGPPTMHVHCWQLYAGETREEALRTDLERRQYWIDIFNKGVNTND</sequence>
<protein>
    <submittedName>
        <fullName evidence="1">Uncharacterized protein</fullName>
    </submittedName>
</protein>